<organism evidence="2 3">
    <name type="scientific">Jeotgalibaca dankookensis</name>
    <dbReference type="NCBI Taxonomy" id="708126"/>
    <lineage>
        <taxon>Bacteria</taxon>
        <taxon>Bacillati</taxon>
        <taxon>Bacillota</taxon>
        <taxon>Bacilli</taxon>
        <taxon>Lactobacillales</taxon>
        <taxon>Carnobacteriaceae</taxon>
        <taxon>Jeotgalibaca</taxon>
    </lineage>
</organism>
<dbReference type="Proteomes" id="UP000188993">
    <property type="component" value="Chromosome"/>
</dbReference>
<dbReference type="GO" id="GO:0006799">
    <property type="term" value="P:polyphosphate biosynthetic process"/>
    <property type="evidence" value="ECO:0007669"/>
    <property type="project" value="UniProtKB-ARBA"/>
</dbReference>
<sequence>MADKTLKVSRVELKHHINYFQYVSLSHKLANVLIEDAHNGDRGYVVRSLYFDDYKNSDFYEKLAGLENRKKIRLRVYSPTDKKAKLEIKRKYGDSQEKKTVLIDKADAEELIKQNYEVLRKYESETARSIYHIMKLNRMKPVVLIEYRRKAFIHPMNSIRITLDNDIRSNEINFGLFDEKVVLIPTDDYDTNILEIKYNNFIFKYITDIFAPLDLERQSYSKYMIGRGLFERYMG</sequence>
<dbReference type="InterPro" id="IPR018966">
    <property type="entry name" value="VTC_domain"/>
</dbReference>
<keyword evidence="3" id="KW-1185">Reference proteome</keyword>
<dbReference type="CDD" id="cd07750">
    <property type="entry name" value="PolyPPase_VTC_like"/>
    <property type="match status" value="1"/>
</dbReference>
<reference evidence="2 3" key="1">
    <citation type="journal article" date="2014" name="Int. J. Syst. Evol. Microbiol.">
        <title>Jeotgalibaca dankookensis gen. nov., sp. nov., a member of the family Carnobacteriaceae, isolated from seujeot (Korean traditional food).</title>
        <authorList>
            <person name="Lee D.G."/>
            <person name="Trujillo M.E."/>
            <person name="Kang H."/>
            <person name="Ahn T.Y."/>
        </authorList>
    </citation>
    <scope>NUCLEOTIDE SEQUENCE [LARGE SCALE GENOMIC DNA]</scope>
    <source>
        <strain evidence="2 3">EX-07</strain>
    </source>
</reference>
<protein>
    <recommendedName>
        <fullName evidence="1">VTC domain-containing protein</fullName>
    </recommendedName>
</protein>
<dbReference type="Pfam" id="PF09359">
    <property type="entry name" value="VTC"/>
    <property type="match status" value="1"/>
</dbReference>
<dbReference type="AlphaFoldDB" id="A0A1S6ILH6"/>
<accession>A0A1S6ILH6</accession>
<dbReference type="Gene3D" id="3.20.100.30">
    <property type="entry name" value="VTC, catalytic tunnel domain"/>
    <property type="match status" value="1"/>
</dbReference>
<evidence type="ECO:0000313" key="2">
    <source>
        <dbReference type="EMBL" id="AQS52411.1"/>
    </source>
</evidence>
<dbReference type="STRING" id="708126.BW727_100001"/>
<evidence type="ECO:0000259" key="1">
    <source>
        <dbReference type="Pfam" id="PF09359"/>
    </source>
</evidence>
<dbReference type="OrthoDB" id="9784042at2"/>
<dbReference type="EMBL" id="CP019728">
    <property type="protein sequence ID" value="AQS52411.1"/>
    <property type="molecule type" value="Genomic_DNA"/>
</dbReference>
<gene>
    <name evidence="2" type="ORF">BW727_100001</name>
</gene>
<dbReference type="InterPro" id="IPR042267">
    <property type="entry name" value="VTC_sf"/>
</dbReference>
<evidence type="ECO:0000313" key="3">
    <source>
        <dbReference type="Proteomes" id="UP000188993"/>
    </source>
</evidence>
<name>A0A1S6ILH6_9LACT</name>
<dbReference type="KEGG" id="jda:BW727_100001"/>
<dbReference type="RefSeq" id="WP_062468243.1">
    <property type="nucleotide sequence ID" value="NZ_BBYN01000006.1"/>
</dbReference>
<proteinExistence type="predicted"/>
<feature type="domain" description="VTC" evidence="1">
    <location>
        <begin position="10"/>
        <end position="227"/>
    </location>
</feature>